<accession>A0A1G2G830</accession>
<evidence type="ECO:0008006" key="3">
    <source>
        <dbReference type="Google" id="ProtNLM"/>
    </source>
</evidence>
<proteinExistence type="predicted"/>
<dbReference type="Proteomes" id="UP000177785">
    <property type="component" value="Unassembled WGS sequence"/>
</dbReference>
<dbReference type="EMBL" id="MHNL01000002">
    <property type="protein sequence ID" value="OGZ46051.1"/>
    <property type="molecule type" value="Genomic_DNA"/>
</dbReference>
<gene>
    <name evidence="1" type="ORF">A2756_05615</name>
</gene>
<dbReference type="InterPro" id="IPR019660">
    <property type="entry name" value="Put_sensory_transdc_reg_YbjN"/>
</dbReference>
<comment type="caution">
    <text evidence="1">The sequence shown here is derived from an EMBL/GenBank/DDBJ whole genome shotgun (WGS) entry which is preliminary data.</text>
</comment>
<dbReference type="AlphaFoldDB" id="A0A1G2G830"/>
<protein>
    <recommendedName>
        <fullName evidence="3">YbjN domain-containing protein</fullName>
    </recommendedName>
</protein>
<reference evidence="1 2" key="1">
    <citation type="journal article" date="2016" name="Nat. Commun.">
        <title>Thousands of microbial genomes shed light on interconnected biogeochemical processes in an aquifer system.</title>
        <authorList>
            <person name="Anantharaman K."/>
            <person name="Brown C.T."/>
            <person name="Hug L.A."/>
            <person name="Sharon I."/>
            <person name="Castelle C.J."/>
            <person name="Probst A.J."/>
            <person name="Thomas B.C."/>
            <person name="Singh A."/>
            <person name="Wilkins M.J."/>
            <person name="Karaoz U."/>
            <person name="Brodie E.L."/>
            <person name="Williams K.H."/>
            <person name="Hubbard S.S."/>
            <person name="Banfield J.F."/>
        </authorList>
    </citation>
    <scope>NUCLEOTIDE SEQUENCE [LARGE SCALE GENOMIC DNA]</scope>
</reference>
<evidence type="ECO:0000313" key="2">
    <source>
        <dbReference type="Proteomes" id="UP000177785"/>
    </source>
</evidence>
<sequence>MKTRNWTAEKRVVVLAVACLIFLTALFVLPFHSEAEEENAKIYRKITKEEAEKLLKELGLFPKLKENNIAGETSIIFRIGGYNVGLLLLDCTRADKVTCAELHLRSYFNTEKEPGDKTLLRVNEWNKKKRWLKSFMNDDGGVGLATNLDIRGGVTKQTIENFIRDFPLMLNAFVKNF</sequence>
<dbReference type="Pfam" id="PF10722">
    <property type="entry name" value="YbjN"/>
    <property type="match status" value="1"/>
</dbReference>
<organism evidence="1 2">
    <name type="scientific">Candidatus Ryanbacteria bacterium RIFCSPHIGHO2_01_FULL_48_27</name>
    <dbReference type="NCBI Taxonomy" id="1802115"/>
    <lineage>
        <taxon>Bacteria</taxon>
        <taxon>Candidatus Ryaniibacteriota</taxon>
    </lineage>
</organism>
<name>A0A1G2G830_9BACT</name>
<evidence type="ECO:0000313" key="1">
    <source>
        <dbReference type="EMBL" id="OGZ46051.1"/>
    </source>
</evidence>